<evidence type="ECO:0000256" key="1">
    <source>
        <dbReference type="ARBA" id="ARBA00001946"/>
    </source>
</evidence>
<dbReference type="InterPro" id="IPR011992">
    <property type="entry name" value="EF-hand-dom_pair"/>
</dbReference>
<protein>
    <recommendedName>
        <fullName evidence="12">Calmodulin</fullName>
    </recommendedName>
</protein>
<dbReference type="Gene3D" id="1.10.238.10">
    <property type="entry name" value="EF-hand"/>
    <property type="match status" value="1"/>
</dbReference>
<dbReference type="InterPro" id="IPR018247">
    <property type="entry name" value="EF_Hand_1_Ca_BS"/>
</dbReference>
<dbReference type="SMART" id="SM00220">
    <property type="entry name" value="S_TKc"/>
    <property type="match status" value="1"/>
</dbReference>
<dbReference type="AlphaFoldDB" id="A0A7S1VW90"/>
<evidence type="ECO:0000256" key="8">
    <source>
        <dbReference type="ARBA" id="ARBA00024334"/>
    </source>
</evidence>
<evidence type="ECO:0000256" key="6">
    <source>
        <dbReference type="ARBA" id="ARBA00022837"/>
    </source>
</evidence>
<evidence type="ECO:0000256" key="4">
    <source>
        <dbReference type="ARBA" id="ARBA00022741"/>
    </source>
</evidence>
<evidence type="ECO:0000259" key="10">
    <source>
        <dbReference type="PROSITE" id="PS50222"/>
    </source>
</evidence>
<feature type="domain" description="EF-hand" evidence="10">
    <location>
        <begin position="501"/>
        <end position="536"/>
    </location>
</feature>
<dbReference type="CDD" id="cd05117">
    <property type="entry name" value="STKc_CAMK"/>
    <property type="match status" value="1"/>
</dbReference>
<feature type="domain" description="Protein kinase" evidence="9">
    <location>
        <begin position="42"/>
        <end position="350"/>
    </location>
</feature>
<proteinExistence type="inferred from homology"/>
<dbReference type="Pfam" id="PF13499">
    <property type="entry name" value="EF-hand_7"/>
    <property type="match status" value="2"/>
</dbReference>
<dbReference type="InterPro" id="IPR000719">
    <property type="entry name" value="Prot_kinase_dom"/>
</dbReference>
<feature type="domain" description="EF-hand" evidence="10">
    <location>
        <begin position="434"/>
        <end position="467"/>
    </location>
</feature>
<keyword evidence="5" id="KW-0418">Kinase</keyword>
<dbReference type="Gene3D" id="3.30.200.20">
    <property type="entry name" value="Phosphorylase Kinase, domain 1"/>
    <property type="match status" value="1"/>
</dbReference>
<gene>
    <name evidence="11" type="ORF">GOCE00092_LOCUS27499</name>
</gene>
<dbReference type="SUPFAM" id="SSF56112">
    <property type="entry name" value="Protein kinase-like (PK-like)"/>
    <property type="match status" value="1"/>
</dbReference>
<dbReference type="PROSITE" id="PS00018">
    <property type="entry name" value="EF_HAND_1"/>
    <property type="match status" value="2"/>
</dbReference>
<accession>A0A7S1VW90</accession>
<feature type="domain" description="EF-hand" evidence="10">
    <location>
        <begin position="398"/>
        <end position="433"/>
    </location>
</feature>
<dbReference type="GO" id="GO:0004674">
    <property type="term" value="F:protein serine/threonine kinase activity"/>
    <property type="evidence" value="ECO:0007669"/>
    <property type="project" value="UniProtKB-KW"/>
</dbReference>
<evidence type="ECO:0000256" key="2">
    <source>
        <dbReference type="ARBA" id="ARBA00022527"/>
    </source>
</evidence>
<dbReference type="EMBL" id="HBGK01052259">
    <property type="protein sequence ID" value="CAD9311761.1"/>
    <property type="molecule type" value="Transcribed_RNA"/>
</dbReference>
<dbReference type="InterPro" id="IPR002048">
    <property type="entry name" value="EF_hand_dom"/>
</dbReference>
<dbReference type="GO" id="GO:0005509">
    <property type="term" value="F:calcium ion binding"/>
    <property type="evidence" value="ECO:0007669"/>
    <property type="project" value="InterPro"/>
</dbReference>
<comment type="similarity">
    <text evidence="8">Belongs to the protein kinase superfamily. Ser/Thr protein kinase family. CDPK subfamily.</text>
</comment>
<sequence length="551" mass="62403">MGCKGSKFAVEAKWSADEADHDNTFHDNLLQEKTHLNFFEIYEIQSKLGKGSVSRVWKIKKNRDAIGGSSREEYVKWARKSRRRQASSGSTASGGVSLMRVATDRTLGDDSSQEEEAPGIFYAAKEMHPHLSEIEPLKKEIQLLKRLDHPHIIKCHEVFDQGEGKLMIVLELCHGGDLASRLPYSEQEAANIMRQILKAVKHLHQHNIVHRDLKMENIMFSSKGDDAVVKLIDFGLSAKYIHDDHFKERVGTLYAMSPEAIEGSYSSKTDLWSAGVIAYMLLSGGVKPFGGLERFTAKEVVKFIFRCKYSFDGDHWSQVSDDAKDFIRSLLKADPNERLSAEDALKHPWLDRTHTYSSQKLDQRSIIRAKSSMIKYSKSDNDLFKLGMNAIAKKSTVHETGNLHEIFHMFDTGHDGFLTLEEFRRALAFLNVPDDELRVLFEGLDVNKNNVITFTEFLAATLLSQGRIGEHRIAEAFDHLDTDDSGFITHNNLRRILGKRYDPAEVKRLIQMGDSDGDGRISYKEFKAMFDGNNYGGGYDTLSQIDLIMVS</sequence>
<dbReference type="FunFam" id="1.10.238.10:FF:000001">
    <property type="entry name" value="Calmodulin 1"/>
    <property type="match status" value="1"/>
</dbReference>
<evidence type="ECO:0000313" key="11">
    <source>
        <dbReference type="EMBL" id="CAD9311761.1"/>
    </source>
</evidence>
<name>A0A7S1VW90_9STRA</name>
<dbReference type="Gene3D" id="1.10.510.10">
    <property type="entry name" value="Transferase(Phosphotransferase) domain 1"/>
    <property type="match status" value="1"/>
</dbReference>
<dbReference type="PANTHER" id="PTHR24349">
    <property type="entry name" value="SERINE/THREONINE-PROTEIN KINASE"/>
    <property type="match status" value="1"/>
</dbReference>
<dbReference type="PROSITE" id="PS50222">
    <property type="entry name" value="EF_HAND_2"/>
    <property type="match status" value="3"/>
</dbReference>
<dbReference type="InterPro" id="IPR050205">
    <property type="entry name" value="CDPK_Ser/Thr_kinases"/>
</dbReference>
<dbReference type="SUPFAM" id="SSF47473">
    <property type="entry name" value="EF-hand"/>
    <property type="match status" value="1"/>
</dbReference>
<keyword evidence="3" id="KW-0808">Transferase</keyword>
<comment type="cofactor">
    <cofactor evidence="1">
        <name>Mg(2+)</name>
        <dbReference type="ChEBI" id="CHEBI:18420"/>
    </cofactor>
</comment>
<dbReference type="Pfam" id="PF00069">
    <property type="entry name" value="Pkinase"/>
    <property type="match status" value="1"/>
</dbReference>
<dbReference type="InterPro" id="IPR008271">
    <property type="entry name" value="Ser/Thr_kinase_AS"/>
</dbReference>
<dbReference type="PROSITE" id="PS00108">
    <property type="entry name" value="PROTEIN_KINASE_ST"/>
    <property type="match status" value="1"/>
</dbReference>
<evidence type="ECO:0008006" key="12">
    <source>
        <dbReference type="Google" id="ProtNLM"/>
    </source>
</evidence>
<evidence type="ECO:0000256" key="7">
    <source>
        <dbReference type="ARBA" id="ARBA00022840"/>
    </source>
</evidence>
<dbReference type="InterPro" id="IPR011009">
    <property type="entry name" value="Kinase-like_dom_sf"/>
</dbReference>
<dbReference type="GO" id="GO:0005524">
    <property type="term" value="F:ATP binding"/>
    <property type="evidence" value="ECO:0007669"/>
    <property type="project" value="UniProtKB-KW"/>
</dbReference>
<evidence type="ECO:0000256" key="3">
    <source>
        <dbReference type="ARBA" id="ARBA00022679"/>
    </source>
</evidence>
<dbReference type="CDD" id="cd00051">
    <property type="entry name" value="EFh"/>
    <property type="match status" value="2"/>
</dbReference>
<keyword evidence="4" id="KW-0547">Nucleotide-binding</keyword>
<dbReference type="PROSITE" id="PS50011">
    <property type="entry name" value="PROTEIN_KINASE_DOM"/>
    <property type="match status" value="1"/>
</dbReference>
<organism evidence="11">
    <name type="scientific">Grammatophora oceanica</name>
    <dbReference type="NCBI Taxonomy" id="210454"/>
    <lineage>
        <taxon>Eukaryota</taxon>
        <taxon>Sar</taxon>
        <taxon>Stramenopiles</taxon>
        <taxon>Ochrophyta</taxon>
        <taxon>Bacillariophyta</taxon>
        <taxon>Fragilariophyceae</taxon>
        <taxon>Fragilariophycidae</taxon>
        <taxon>Rhabdonematales</taxon>
        <taxon>Grammatophoraceae</taxon>
        <taxon>Grammatophora</taxon>
    </lineage>
</organism>
<dbReference type="SMART" id="SM00054">
    <property type="entry name" value="EFh"/>
    <property type="match status" value="4"/>
</dbReference>
<keyword evidence="6" id="KW-0106">Calcium</keyword>
<reference evidence="11" key="1">
    <citation type="submission" date="2021-01" db="EMBL/GenBank/DDBJ databases">
        <authorList>
            <person name="Corre E."/>
            <person name="Pelletier E."/>
            <person name="Niang G."/>
            <person name="Scheremetjew M."/>
            <person name="Finn R."/>
            <person name="Kale V."/>
            <person name="Holt S."/>
            <person name="Cochrane G."/>
            <person name="Meng A."/>
            <person name="Brown T."/>
            <person name="Cohen L."/>
        </authorList>
    </citation>
    <scope>NUCLEOTIDE SEQUENCE</scope>
    <source>
        <strain evidence="11">CCMP 410</strain>
    </source>
</reference>
<keyword evidence="7" id="KW-0067">ATP-binding</keyword>
<dbReference type="FunFam" id="1.10.510.10:FF:000571">
    <property type="entry name" value="Maternal embryonic leucine zipper kinase"/>
    <property type="match status" value="1"/>
</dbReference>
<evidence type="ECO:0000259" key="9">
    <source>
        <dbReference type="PROSITE" id="PS50011"/>
    </source>
</evidence>
<keyword evidence="2" id="KW-0723">Serine/threonine-protein kinase</keyword>
<evidence type="ECO:0000256" key="5">
    <source>
        <dbReference type="ARBA" id="ARBA00022777"/>
    </source>
</evidence>